<comment type="caution">
    <text evidence="2">The sequence shown here is derived from an EMBL/GenBank/DDBJ whole genome shotgun (WGS) entry which is preliminary data.</text>
</comment>
<feature type="region of interest" description="Disordered" evidence="1">
    <location>
        <begin position="453"/>
        <end position="485"/>
    </location>
</feature>
<feature type="compositionally biased region" description="Basic and acidic residues" evidence="1">
    <location>
        <begin position="371"/>
        <end position="381"/>
    </location>
</feature>
<proteinExistence type="predicted"/>
<feature type="region of interest" description="Disordered" evidence="1">
    <location>
        <begin position="352"/>
        <end position="381"/>
    </location>
</feature>
<evidence type="ECO:0000256" key="1">
    <source>
        <dbReference type="SAM" id="MobiDB-lite"/>
    </source>
</evidence>
<reference evidence="2" key="1">
    <citation type="journal article" date="2019" name="Sci. Rep.">
        <title>Draft genome of Tanacetum cinerariifolium, the natural source of mosquito coil.</title>
        <authorList>
            <person name="Yamashiro T."/>
            <person name="Shiraishi A."/>
            <person name="Satake H."/>
            <person name="Nakayama K."/>
        </authorList>
    </citation>
    <scope>NUCLEOTIDE SEQUENCE</scope>
</reference>
<protein>
    <submittedName>
        <fullName evidence="2">Uncharacterized protein</fullName>
    </submittedName>
</protein>
<evidence type="ECO:0000313" key="2">
    <source>
        <dbReference type="EMBL" id="GEU34708.1"/>
    </source>
</evidence>
<gene>
    <name evidence="2" type="ORF">Tci_006686</name>
</gene>
<dbReference type="EMBL" id="BKCJ010000609">
    <property type="protein sequence ID" value="GEU34708.1"/>
    <property type="molecule type" value="Genomic_DNA"/>
</dbReference>
<feature type="compositionally biased region" description="Basic and acidic residues" evidence="1">
    <location>
        <begin position="465"/>
        <end position="478"/>
    </location>
</feature>
<name>A0A6L2JCF6_TANCI</name>
<dbReference type="AlphaFoldDB" id="A0A6L2JCF6"/>
<feature type="compositionally biased region" description="Basic and acidic residues" evidence="1">
    <location>
        <begin position="241"/>
        <end position="259"/>
    </location>
</feature>
<feature type="region of interest" description="Disordered" evidence="1">
    <location>
        <begin position="241"/>
        <end position="268"/>
    </location>
</feature>
<organism evidence="2">
    <name type="scientific">Tanacetum cinerariifolium</name>
    <name type="common">Dalmatian daisy</name>
    <name type="synonym">Chrysanthemum cinerariifolium</name>
    <dbReference type="NCBI Taxonomy" id="118510"/>
    <lineage>
        <taxon>Eukaryota</taxon>
        <taxon>Viridiplantae</taxon>
        <taxon>Streptophyta</taxon>
        <taxon>Embryophyta</taxon>
        <taxon>Tracheophyta</taxon>
        <taxon>Spermatophyta</taxon>
        <taxon>Magnoliopsida</taxon>
        <taxon>eudicotyledons</taxon>
        <taxon>Gunneridae</taxon>
        <taxon>Pentapetalae</taxon>
        <taxon>asterids</taxon>
        <taxon>campanulids</taxon>
        <taxon>Asterales</taxon>
        <taxon>Asteraceae</taxon>
        <taxon>Asteroideae</taxon>
        <taxon>Anthemideae</taxon>
        <taxon>Anthemidinae</taxon>
        <taxon>Tanacetum</taxon>
    </lineage>
</organism>
<feature type="region of interest" description="Disordered" evidence="1">
    <location>
        <begin position="121"/>
        <end position="176"/>
    </location>
</feature>
<accession>A0A6L2JCF6</accession>
<sequence length="511" mass="57262">MNLKQKLILIEQILPSPSTYQRKYRKTYKPRKAKKVTELPQTSMPLDIGADEAVHQEGGESVERAITTDASLVAAQDSDNIAKTQSTVMYIDPIYQEIGSGDRPMRQETTLGGADVQTRFETASKRSNDPPLSTGHTVRSGEDRMEQETNLMDFIPPIPYDSPLSGGHTPGSDEGRPNINELMNLCTKLPNRVLALDQFKTAQDLVIKRLQKKVKRLEKKQRARTLGMKLFKIGTSKKKTLDKENVSKQGRDKSNRTEELNLSDKGSGETEVFDYTTAAEKDVNAVKPVSSAGDAVNAASVIPDVSVASPSISDAGPCTSTAEDIFKDEMTTMADTFMAIRRTRPKTTSVVIHDVEEEPRRSTPPPTVQSQDKEKATEQEAKDAALIEQMEDVQVRIDADALLAKKLQQEEREQFIVDEQAKMLVDLIAERKREQKWINDFVLMDSKEVNDSELQAKGSKKRSRVDHDKESVKKQKLEEDNDEKEELRACLDIVPVDDIAIDVDHWLPNIK</sequence>